<feature type="domain" description="EAL" evidence="7">
    <location>
        <begin position="845"/>
        <end position="1099"/>
    </location>
</feature>
<comment type="cofactor">
    <cofactor evidence="1">
        <name>Mg(2+)</name>
        <dbReference type="ChEBI" id="CHEBI:18420"/>
    </cofactor>
</comment>
<dbReference type="FunFam" id="3.20.20.450:FF:000001">
    <property type="entry name" value="Cyclic di-GMP phosphodiesterase yahA"/>
    <property type="match status" value="1"/>
</dbReference>
<reference evidence="9 10" key="1">
    <citation type="submission" date="2019-07" db="EMBL/GenBank/DDBJ databases">
        <title>The pathways for chlorine oxyanion respiration interact through the shared metabolite chlorate.</title>
        <authorList>
            <person name="Barnum T.P."/>
            <person name="Cheng Y."/>
            <person name="Hill K.A."/>
            <person name="Lucas L.N."/>
            <person name="Carlson H.K."/>
            <person name="Coates J.D."/>
        </authorList>
    </citation>
    <scope>NUCLEOTIDE SEQUENCE [LARGE SCALE GENOMIC DNA]</scope>
    <source>
        <strain evidence="9">BK-3</strain>
    </source>
</reference>
<dbReference type="Gene3D" id="3.20.20.450">
    <property type="entry name" value="EAL domain"/>
    <property type="match status" value="1"/>
</dbReference>
<feature type="domain" description="PAC" evidence="6">
    <location>
        <begin position="619"/>
        <end position="671"/>
    </location>
</feature>
<feature type="domain" description="PAS" evidence="5">
    <location>
        <begin position="546"/>
        <end position="591"/>
    </location>
</feature>
<dbReference type="EC" id="3.1.4.52" evidence="2"/>
<evidence type="ECO:0000313" key="10">
    <source>
        <dbReference type="Proteomes" id="UP000317355"/>
    </source>
</evidence>
<evidence type="ECO:0000259" key="8">
    <source>
        <dbReference type="PROSITE" id="PS50887"/>
    </source>
</evidence>
<feature type="domain" description="PAC" evidence="6">
    <location>
        <begin position="482"/>
        <end position="535"/>
    </location>
</feature>
<dbReference type="InterPro" id="IPR000014">
    <property type="entry name" value="PAS"/>
</dbReference>
<dbReference type="SMART" id="SM00086">
    <property type="entry name" value="PAC"/>
    <property type="match status" value="3"/>
</dbReference>
<dbReference type="SUPFAM" id="SSF141868">
    <property type="entry name" value="EAL domain-like"/>
    <property type="match status" value="1"/>
</dbReference>
<dbReference type="Pfam" id="PF00563">
    <property type="entry name" value="EAL"/>
    <property type="match status" value="1"/>
</dbReference>
<dbReference type="GO" id="GO:0071111">
    <property type="term" value="F:cyclic-guanylate-specific phosphodiesterase activity"/>
    <property type="evidence" value="ECO:0007669"/>
    <property type="project" value="UniProtKB-EC"/>
</dbReference>
<dbReference type="InterPro" id="IPR001610">
    <property type="entry name" value="PAC"/>
</dbReference>
<dbReference type="SUPFAM" id="SSF55073">
    <property type="entry name" value="Nucleotide cyclase"/>
    <property type="match status" value="1"/>
</dbReference>
<dbReference type="SMART" id="SM00091">
    <property type="entry name" value="PAS"/>
    <property type="match status" value="4"/>
</dbReference>
<dbReference type="InterPro" id="IPR000700">
    <property type="entry name" value="PAS-assoc_C"/>
</dbReference>
<dbReference type="SMART" id="SM00052">
    <property type="entry name" value="EAL"/>
    <property type="match status" value="1"/>
</dbReference>
<evidence type="ECO:0000256" key="3">
    <source>
        <dbReference type="ARBA" id="ARBA00022636"/>
    </source>
</evidence>
<dbReference type="Gene3D" id="3.30.70.270">
    <property type="match status" value="1"/>
</dbReference>
<dbReference type="PROSITE" id="PS50883">
    <property type="entry name" value="EAL"/>
    <property type="match status" value="1"/>
</dbReference>
<dbReference type="CDD" id="cd00130">
    <property type="entry name" value="PAS"/>
    <property type="match status" value="3"/>
</dbReference>
<dbReference type="InterPro" id="IPR035919">
    <property type="entry name" value="EAL_sf"/>
</dbReference>
<sequence>MSYVPIRSLSQTVSSLRIPITKNRRSGCVSMLRNSSDTPEQNTAHDLLLLLTHLSSLTDTEQMARLFVESVNGMGLGITFEPLSPAGPFSDRSIEVRTAHERYGQFAVIAGDLEKLPRELRAWLNNGMQLLALLMESVTNRERLEAESALRLAESEQRFRDFASIAADWFWEIGPDLKFTYLSGQMEVVLGLPVEEIMGKTRQSLLGYQVDSDAAGWAAYFEVIEKQEDFQSIELIWQRPDGGERIISLSGRALFDEHKNFLGYRGVGRDITERQRAAEQIKSSEGRYKELFDNMSDGVAVYSVVGDADDFIFKDLNRAAESIGDTQRDTVIGRSVRDVYAGVESMGLFAILQRVWRSGEPEHFPVSHYQDGILDMWVENYVYRLPTGDVVAVFEDITQRIQAEQQLQENRTLLRSVIDAAPMWIAACDRDYNYLLVNHYFESTFNRPLSEIEGQHFLTLLPEQMAKRHTVLIEQAFQGEAISFEETLSFKHGAAERHVSGSYVPLCDSEGNITGVVVAVMDITEQIEMRKLLDDAHSEVKQQLKKLRLVETVFDSTAEGILIADAHGDIVDVNRAFTDILGYSREEVLGQKPSLWKSGRHDRAFYQLMWTSLVQMGMWSGEIWNRRKDGTIFPEWLTINVVKNKAGKLANYVAVFADITHIKQSERKLDFLAHHDPLTELPNRLLFNARLQHAISHAARSSERLALLFLDLDRFKNINDSHGHSVGDILLKEVGVRLIRAVRSDDTVARIGGDEFTILAERVGHASDIAHIADKLLGAFKEPFELSGHELYITPSVGISVYPDDGITPEELMRNADAAMYSAKDAGRSGYAFYREELTSVAFERVLLESSIRHGLDRQEFVLYYQPQVDMQTGKTHGAEVLVRWQHPDMGLLGPMKFISAAEDLGLILPLGEWILRTALSRAKSWCDQGYLCELLSVNASAIELQQADYAEKVLALLEETGFPPEQLELEVTEGLFLGEFELAARSLQKLRDVGVSIAIDDFGTGYSSLSYLKRLPIDRLKIDRSFVQDIPCDENDVAITRAVISLAKSLQLKVIAEGVETTVQKEFLINEGCSVAQGYLFARPMPEDAFLRWLKDQVVTDCQD</sequence>
<dbReference type="InterPro" id="IPR035965">
    <property type="entry name" value="PAS-like_dom_sf"/>
</dbReference>
<feature type="domain" description="PAC" evidence="6">
    <location>
        <begin position="231"/>
        <end position="283"/>
    </location>
</feature>
<dbReference type="GO" id="GO:0071732">
    <property type="term" value="P:cellular response to nitric oxide"/>
    <property type="evidence" value="ECO:0007669"/>
    <property type="project" value="UniProtKB-ARBA"/>
</dbReference>
<dbReference type="CDD" id="cd01948">
    <property type="entry name" value="EAL"/>
    <property type="match status" value="1"/>
</dbReference>
<dbReference type="EMBL" id="VMRY01000005">
    <property type="protein sequence ID" value="TVT59130.1"/>
    <property type="molecule type" value="Genomic_DNA"/>
</dbReference>
<organism evidence="9 10">
    <name type="scientific">Sedimenticola thiotaurini</name>
    <dbReference type="NCBI Taxonomy" id="1543721"/>
    <lineage>
        <taxon>Bacteria</taxon>
        <taxon>Pseudomonadati</taxon>
        <taxon>Pseudomonadota</taxon>
        <taxon>Gammaproteobacteria</taxon>
        <taxon>Chromatiales</taxon>
        <taxon>Sedimenticolaceae</taxon>
        <taxon>Sedimenticola</taxon>
    </lineage>
</organism>
<dbReference type="Proteomes" id="UP000317355">
    <property type="component" value="Unassembled WGS sequence"/>
</dbReference>
<dbReference type="PANTHER" id="PTHR44757">
    <property type="entry name" value="DIGUANYLATE CYCLASE DGCP"/>
    <property type="match status" value="1"/>
</dbReference>
<feature type="domain" description="PAS" evidence="5">
    <location>
        <begin position="155"/>
        <end position="201"/>
    </location>
</feature>
<comment type="catalytic activity">
    <reaction evidence="4">
        <text>3',3'-c-di-GMP + H2O = 5'-phosphoguanylyl(3'-&gt;5')guanosine + H(+)</text>
        <dbReference type="Rhea" id="RHEA:24902"/>
        <dbReference type="ChEBI" id="CHEBI:15377"/>
        <dbReference type="ChEBI" id="CHEBI:15378"/>
        <dbReference type="ChEBI" id="CHEBI:58754"/>
        <dbReference type="ChEBI" id="CHEBI:58805"/>
        <dbReference type="EC" id="3.1.4.52"/>
    </reaction>
    <physiologicalReaction direction="left-to-right" evidence="4">
        <dbReference type="Rhea" id="RHEA:24903"/>
    </physiologicalReaction>
</comment>
<dbReference type="PROSITE" id="PS50113">
    <property type="entry name" value="PAC"/>
    <property type="match status" value="3"/>
</dbReference>
<dbReference type="PROSITE" id="PS50112">
    <property type="entry name" value="PAS"/>
    <property type="match status" value="2"/>
</dbReference>
<dbReference type="Pfam" id="PF00990">
    <property type="entry name" value="GGDEF"/>
    <property type="match status" value="1"/>
</dbReference>
<keyword evidence="3" id="KW-0973">c-di-GMP</keyword>
<evidence type="ECO:0000259" key="6">
    <source>
        <dbReference type="PROSITE" id="PS50113"/>
    </source>
</evidence>
<gene>
    <name evidence="9" type="ORF">FHK82_03275</name>
</gene>
<dbReference type="PANTHER" id="PTHR44757:SF2">
    <property type="entry name" value="BIOFILM ARCHITECTURE MAINTENANCE PROTEIN MBAA"/>
    <property type="match status" value="1"/>
</dbReference>
<dbReference type="FunFam" id="3.30.70.270:FF:000001">
    <property type="entry name" value="Diguanylate cyclase domain protein"/>
    <property type="match status" value="1"/>
</dbReference>
<evidence type="ECO:0000259" key="5">
    <source>
        <dbReference type="PROSITE" id="PS50112"/>
    </source>
</evidence>
<dbReference type="PROSITE" id="PS50887">
    <property type="entry name" value="GGDEF"/>
    <property type="match status" value="1"/>
</dbReference>
<dbReference type="InterPro" id="IPR013656">
    <property type="entry name" value="PAS_4"/>
</dbReference>
<dbReference type="Pfam" id="PF08448">
    <property type="entry name" value="PAS_4"/>
    <property type="match status" value="2"/>
</dbReference>
<dbReference type="InterPro" id="IPR000160">
    <property type="entry name" value="GGDEF_dom"/>
</dbReference>
<dbReference type="Pfam" id="PF13426">
    <property type="entry name" value="PAS_9"/>
    <property type="match status" value="2"/>
</dbReference>
<evidence type="ECO:0000313" key="9">
    <source>
        <dbReference type="EMBL" id="TVT59130.1"/>
    </source>
</evidence>
<dbReference type="CDD" id="cd01949">
    <property type="entry name" value="GGDEF"/>
    <property type="match status" value="1"/>
</dbReference>
<evidence type="ECO:0000256" key="1">
    <source>
        <dbReference type="ARBA" id="ARBA00001946"/>
    </source>
</evidence>
<dbReference type="InterPro" id="IPR052155">
    <property type="entry name" value="Biofilm_reg_signaling"/>
</dbReference>
<dbReference type="AlphaFoldDB" id="A0A558DDP2"/>
<dbReference type="InterPro" id="IPR043128">
    <property type="entry name" value="Rev_trsase/Diguanyl_cyclase"/>
</dbReference>
<dbReference type="NCBIfam" id="TIGR00254">
    <property type="entry name" value="GGDEF"/>
    <property type="match status" value="1"/>
</dbReference>
<comment type="caution">
    <text evidence="9">The sequence shown here is derived from an EMBL/GenBank/DDBJ whole genome shotgun (WGS) entry which is preliminary data.</text>
</comment>
<dbReference type="InterPro" id="IPR029787">
    <property type="entry name" value="Nucleotide_cyclase"/>
</dbReference>
<name>A0A558DDP2_9GAMM</name>
<dbReference type="InterPro" id="IPR001633">
    <property type="entry name" value="EAL_dom"/>
</dbReference>
<dbReference type="Gene3D" id="3.30.450.20">
    <property type="entry name" value="PAS domain"/>
    <property type="match status" value="4"/>
</dbReference>
<accession>A0A558DDP2</accession>
<protein>
    <recommendedName>
        <fullName evidence="2">cyclic-guanylate-specific phosphodiesterase</fullName>
        <ecNumber evidence="2">3.1.4.52</ecNumber>
    </recommendedName>
</protein>
<dbReference type="NCBIfam" id="TIGR00229">
    <property type="entry name" value="sensory_box"/>
    <property type="match status" value="3"/>
</dbReference>
<dbReference type="SMART" id="SM00267">
    <property type="entry name" value="GGDEF"/>
    <property type="match status" value="1"/>
</dbReference>
<feature type="domain" description="GGDEF" evidence="8">
    <location>
        <begin position="703"/>
        <end position="836"/>
    </location>
</feature>
<proteinExistence type="predicted"/>
<evidence type="ECO:0000256" key="4">
    <source>
        <dbReference type="ARBA" id="ARBA00051114"/>
    </source>
</evidence>
<evidence type="ECO:0000259" key="7">
    <source>
        <dbReference type="PROSITE" id="PS50883"/>
    </source>
</evidence>
<dbReference type="SUPFAM" id="SSF55785">
    <property type="entry name" value="PYP-like sensor domain (PAS domain)"/>
    <property type="match status" value="4"/>
</dbReference>
<evidence type="ECO:0000256" key="2">
    <source>
        <dbReference type="ARBA" id="ARBA00012282"/>
    </source>
</evidence>